<dbReference type="Proteomes" id="UP000242146">
    <property type="component" value="Unassembled WGS sequence"/>
</dbReference>
<reference evidence="2 3" key="1">
    <citation type="submission" date="2016-07" db="EMBL/GenBank/DDBJ databases">
        <title>Pervasive Adenine N6-methylation of Active Genes in Fungi.</title>
        <authorList>
            <consortium name="DOE Joint Genome Institute"/>
            <person name="Mondo S.J."/>
            <person name="Dannebaum R.O."/>
            <person name="Kuo R.C."/>
            <person name="Labutti K."/>
            <person name="Haridas S."/>
            <person name="Kuo A."/>
            <person name="Salamov A."/>
            <person name="Ahrendt S.R."/>
            <person name="Lipzen A."/>
            <person name="Sullivan W."/>
            <person name="Andreopoulos W.B."/>
            <person name="Clum A."/>
            <person name="Lindquist E."/>
            <person name="Daum C."/>
            <person name="Ramamoorthy G.K."/>
            <person name="Gryganskyi A."/>
            <person name="Culley D."/>
            <person name="Magnuson J.K."/>
            <person name="James T.Y."/>
            <person name="O'Malley M.A."/>
            <person name="Stajich J.E."/>
            <person name="Spatafora J.W."/>
            <person name="Visel A."/>
            <person name="Grigoriev I.V."/>
        </authorList>
    </citation>
    <scope>NUCLEOTIDE SEQUENCE [LARGE SCALE GENOMIC DNA]</scope>
    <source>
        <strain evidence="2 3">NRRL 3301</strain>
    </source>
</reference>
<keyword evidence="3" id="KW-1185">Reference proteome</keyword>
<sequence>MEQEQQQHSRNGTPPRLPTVVFSQRPEAKTQVNLLTPPYTPAQGYFNTHDSYNNSDTSSQWLQADDLFGPIPTGQALSSLATPNDTSSSDLLTDNDVFDEMDAFFAPAQSSTLCSTPEDFVLF</sequence>
<dbReference type="EMBL" id="MCGT01000006">
    <property type="protein sequence ID" value="ORX58705.1"/>
    <property type="molecule type" value="Genomic_DNA"/>
</dbReference>
<accession>A0A1X2GPI2</accession>
<gene>
    <name evidence="2" type="ORF">DM01DRAFT_1333323</name>
</gene>
<dbReference type="AlphaFoldDB" id="A0A1X2GPI2"/>
<name>A0A1X2GPI2_9FUNG</name>
<comment type="caution">
    <text evidence="2">The sequence shown here is derived from an EMBL/GenBank/DDBJ whole genome shotgun (WGS) entry which is preliminary data.</text>
</comment>
<feature type="region of interest" description="Disordered" evidence="1">
    <location>
        <begin position="35"/>
        <end position="58"/>
    </location>
</feature>
<proteinExistence type="predicted"/>
<evidence type="ECO:0000313" key="2">
    <source>
        <dbReference type="EMBL" id="ORX58705.1"/>
    </source>
</evidence>
<evidence type="ECO:0000256" key="1">
    <source>
        <dbReference type="SAM" id="MobiDB-lite"/>
    </source>
</evidence>
<feature type="compositionally biased region" description="Polar residues" evidence="1">
    <location>
        <begin position="45"/>
        <end position="58"/>
    </location>
</feature>
<organism evidence="2 3">
    <name type="scientific">Hesseltinella vesiculosa</name>
    <dbReference type="NCBI Taxonomy" id="101127"/>
    <lineage>
        <taxon>Eukaryota</taxon>
        <taxon>Fungi</taxon>
        <taxon>Fungi incertae sedis</taxon>
        <taxon>Mucoromycota</taxon>
        <taxon>Mucoromycotina</taxon>
        <taxon>Mucoromycetes</taxon>
        <taxon>Mucorales</taxon>
        <taxon>Cunninghamellaceae</taxon>
        <taxon>Hesseltinella</taxon>
    </lineage>
</organism>
<protein>
    <submittedName>
        <fullName evidence="2">Uncharacterized protein</fullName>
    </submittedName>
</protein>
<evidence type="ECO:0000313" key="3">
    <source>
        <dbReference type="Proteomes" id="UP000242146"/>
    </source>
</evidence>